<keyword evidence="7" id="KW-0206">Cytoskeleton</keyword>
<evidence type="ECO:0000256" key="7">
    <source>
        <dbReference type="ARBA" id="ARBA00023212"/>
    </source>
</evidence>
<dbReference type="PANTHER" id="PTHR31477:SF1">
    <property type="entry name" value="CENTROSOMAL PROTEIN OF 44 KDA"/>
    <property type="match status" value="1"/>
</dbReference>
<reference evidence="11 12" key="1">
    <citation type="submission" date="2020-10" db="EMBL/GenBank/DDBJ databases">
        <title>Chromosome-scale genome assembly of the Allis shad, Alosa alosa.</title>
        <authorList>
            <person name="Margot Z."/>
            <person name="Christophe K."/>
            <person name="Cabau C."/>
            <person name="Louis A."/>
            <person name="Berthelot C."/>
            <person name="Parey E."/>
            <person name="Roest Crollius H."/>
            <person name="Montfort J."/>
            <person name="Robinson-Rechavi M."/>
            <person name="Bucao C."/>
            <person name="Bouchez O."/>
            <person name="Gislard M."/>
            <person name="Lluch J."/>
            <person name="Milhes M."/>
            <person name="Lampietro C."/>
            <person name="Lopez Roques C."/>
            <person name="Donnadieu C."/>
            <person name="Braasch I."/>
            <person name="Desvignes T."/>
            <person name="Postlethwait J."/>
            <person name="Bobe J."/>
            <person name="Guiguen Y."/>
        </authorList>
    </citation>
    <scope>NUCLEOTIDE SEQUENCE [LARGE SCALE GENOMIC DNA]</scope>
    <source>
        <strain evidence="11">M-15738</strain>
        <tissue evidence="11">Blood</tissue>
    </source>
</reference>
<feature type="compositionally biased region" description="Acidic residues" evidence="9">
    <location>
        <begin position="196"/>
        <end position="222"/>
    </location>
</feature>
<dbReference type="GO" id="GO:0005813">
    <property type="term" value="C:centrosome"/>
    <property type="evidence" value="ECO:0007669"/>
    <property type="project" value="TreeGrafter"/>
</dbReference>
<feature type="compositionally biased region" description="Low complexity" evidence="9">
    <location>
        <begin position="153"/>
        <end position="165"/>
    </location>
</feature>
<protein>
    <recommendedName>
        <fullName evidence="4">Centrosomal protein of 44 kDa</fullName>
    </recommendedName>
</protein>
<evidence type="ECO:0000256" key="4">
    <source>
        <dbReference type="ARBA" id="ARBA00014053"/>
    </source>
</evidence>
<evidence type="ECO:0000256" key="2">
    <source>
        <dbReference type="ARBA" id="ARBA00004214"/>
    </source>
</evidence>
<feature type="domain" description="Centrosomal CEP44" evidence="10">
    <location>
        <begin position="6"/>
        <end position="129"/>
    </location>
</feature>
<evidence type="ECO:0000259" key="10">
    <source>
        <dbReference type="Pfam" id="PF15007"/>
    </source>
</evidence>
<dbReference type="InterPro" id="IPR029157">
    <property type="entry name" value="CEP44_CC"/>
</dbReference>
<dbReference type="GO" id="GO:0030496">
    <property type="term" value="C:midbody"/>
    <property type="evidence" value="ECO:0007669"/>
    <property type="project" value="UniProtKB-SubCell"/>
</dbReference>
<dbReference type="InterPro" id="IPR033603">
    <property type="entry name" value="CEP44"/>
</dbReference>
<sequence length="389" mass="43375">MIATGDLKGSLRKLEACLRSMKYPLDVNYEGLARGDPACCLPIVSHALVSYSPYLAEHLMGFSVELTGATDLRFVESVYKVLRDLFSYKPRLTKQQFLQFGFAERKVSLVCDIINFAIQKHKELAKAHKPANIPPRRVRFRSFPPEEYGTRDPSPSQISQISQHQHVAPVAAHGRPLVERHMGSVTPSVLFSLSSDDQEPPEELMGSEEEEEELQEAEEESPGTESPPVIPPCVEARLQAMEAQLQRCEQRLGQLVVLEGRVQALERSMAGKMVLEQGHWENLESRVLLLETSLALSQTQRSPVIIDIVKVPSLDELSEPKVTLEEEEEARERAEVASPSPPHSPNMATHPAAGSPPPHSQESIKERLERIANMMKDTTSLLRSVEPST</sequence>
<name>A0AAV6HKK0_9TELE</name>
<proteinExistence type="predicted"/>
<feature type="region of interest" description="Disordered" evidence="9">
    <location>
        <begin position="191"/>
        <end position="231"/>
    </location>
</feature>
<comment type="subcellular location">
    <subcellularLocation>
        <location evidence="1">Cytoplasm</location>
        <location evidence="1">Cytoskeleton</location>
        <location evidence="1">Microtubule organizing center</location>
        <location evidence="1">Centrosome</location>
        <location evidence="1">Centriole</location>
    </subcellularLocation>
    <subcellularLocation>
        <location evidence="3">Cytoplasm</location>
        <location evidence="3">Cytoskeleton</location>
        <location evidence="3">Spindle pole</location>
    </subcellularLocation>
    <subcellularLocation>
        <location evidence="2">Midbody</location>
    </subcellularLocation>
</comment>
<dbReference type="PANTHER" id="PTHR31477">
    <property type="entry name" value="CENTROSOMAL PROTEIN OF 44 KDA"/>
    <property type="match status" value="1"/>
</dbReference>
<comment type="function">
    <text evidence="8">Centriole-enriched microtubule-binding protein involved in centriole biogenesis. In collaboration with CEP295 and POC1B, is required for the centriole-to-centrosome conversion by ensuring the formation of bona fide centriole wall. Functions as a linker component that maintains centrosome cohesion. Associates with CROCC and regulates its stability and localization to the centrosome.</text>
</comment>
<feature type="region of interest" description="Disordered" evidence="9">
    <location>
        <begin position="319"/>
        <end position="365"/>
    </location>
</feature>
<evidence type="ECO:0000313" key="11">
    <source>
        <dbReference type="EMBL" id="KAG5286422.1"/>
    </source>
</evidence>
<evidence type="ECO:0000256" key="8">
    <source>
        <dbReference type="ARBA" id="ARBA00046235"/>
    </source>
</evidence>
<evidence type="ECO:0000256" key="3">
    <source>
        <dbReference type="ARBA" id="ARBA00004647"/>
    </source>
</evidence>
<feature type="compositionally biased region" description="Basic and acidic residues" evidence="9">
    <location>
        <begin position="319"/>
        <end position="335"/>
    </location>
</feature>
<dbReference type="AlphaFoldDB" id="A0AAV6HKK0"/>
<dbReference type="GO" id="GO:0005814">
    <property type="term" value="C:centriole"/>
    <property type="evidence" value="ECO:0007669"/>
    <property type="project" value="UniProtKB-SubCell"/>
</dbReference>
<keyword evidence="12" id="KW-1185">Reference proteome</keyword>
<evidence type="ECO:0000256" key="1">
    <source>
        <dbReference type="ARBA" id="ARBA00004114"/>
    </source>
</evidence>
<keyword evidence="6" id="KW-0175">Coiled coil</keyword>
<evidence type="ECO:0000256" key="5">
    <source>
        <dbReference type="ARBA" id="ARBA00022490"/>
    </source>
</evidence>
<dbReference type="GO" id="GO:0010457">
    <property type="term" value="P:centriole-centriole cohesion"/>
    <property type="evidence" value="ECO:0007669"/>
    <property type="project" value="TreeGrafter"/>
</dbReference>
<evidence type="ECO:0000313" key="12">
    <source>
        <dbReference type="Proteomes" id="UP000823561"/>
    </source>
</evidence>
<dbReference type="GO" id="GO:0000922">
    <property type="term" value="C:spindle pole"/>
    <property type="evidence" value="ECO:0007669"/>
    <property type="project" value="UniProtKB-SubCell"/>
</dbReference>
<gene>
    <name evidence="11" type="ORF">AALO_G00014680</name>
</gene>
<organism evidence="11 12">
    <name type="scientific">Alosa alosa</name>
    <name type="common">allis shad</name>
    <dbReference type="NCBI Taxonomy" id="278164"/>
    <lineage>
        <taxon>Eukaryota</taxon>
        <taxon>Metazoa</taxon>
        <taxon>Chordata</taxon>
        <taxon>Craniata</taxon>
        <taxon>Vertebrata</taxon>
        <taxon>Euteleostomi</taxon>
        <taxon>Actinopterygii</taxon>
        <taxon>Neopterygii</taxon>
        <taxon>Teleostei</taxon>
        <taxon>Clupei</taxon>
        <taxon>Clupeiformes</taxon>
        <taxon>Clupeoidei</taxon>
        <taxon>Clupeidae</taxon>
        <taxon>Alosa</taxon>
    </lineage>
</organism>
<dbReference type="Pfam" id="PF15007">
    <property type="entry name" value="CEP44"/>
    <property type="match status" value="1"/>
</dbReference>
<accession>A0AAV6HKK0</accession>
<dbReference type="GO" id="GO:0007099">
    <property type="term" value="P:centriole replication"/>
    <property type="evidence" value="ECO:0007669"/>
    <property type="project" value="TreeGrafter"/>
</dbReference>
<comment type="caution">
    <text evidence="11">The sequence shown here is derived from an EMBL/GenBank/DDBJ whole genome shotgun (WGS) entry which is preliminary data.</text>
</comment>
<evidence type="ECO:0000256" key="6">
    <source>
        <dbReference type="ARBA" id="ARBA00023054"/>
    </source>
</evidence>
<evidence type="ECO:0000256" key="9">
    <source>
        <dbReference type="SAM" id="MobiDB-lite"/>
    </source>
</evidence>
<dbReference type="Proteomes" id="UP000823561">
    <property type="component" value="Chromosome 1"/>
</dbReference>
<keyword evidence="5" id="KW-0963">Cytoplasm</keyword>
<feature type="region of interest" description="Disordered" evidence="9">
    <location>
        <begin position="135"/>
        <end position="165"/>
    </location>
</feature>
<dbReference type="EMBL" id="JADWDJ010000001">
    <property type="protein sequence ID" value="KAG5286422.1"/>
    <property type="molecule type" value="Genomic_DNA"/>
</dbReference>